<keyword evidence="3 5" id="KW-0378">Hydrolase</keyword>
<dbReference type="InterPro" id="IPR050131">
    <property type="entry name" value="Peptidase_S8_subtilisin-like"/>
</dbReference>
<dbReference type="InterPro" id="IPR036852">
    <property type="entry name" value="Peptidase_S8/S53_dom_sf"/>
</dbReference>
<organism evidence="7 8">
    <name type="scientific">Patiriisocius marinus</name>
    <dbReference type="NCBI Taxonomy" id="1397112"/>
    <lineage>
        <taxon>Bacteria</taxon>
        <taxon>Pseudomonadati</taxon>
        <taxon>Bacteroidota</taxon>
        <taxon>Flavobacteriia</taxon>
        <taxon>Flavobacteriales</taxon>
        <taxon>Flavobacteriaceae</taxon>
        <taxon>Patiriisocius</taxon>
    </lineage>
</organism>
<name>A0A5J4J0B2_9FLAO</name>
<dbReference type="Gene3D" id="3.40.50.200">
    <property type="entry name" value="Peptidase S8/S53 domain"/>
    <property type="match status" value="1"/>
</dbReference>
<dbReference type="SUPFAM" id="SSF52743">
    <property type="entry name" value="Subtilisin-like"/>
    <property type="match status" value="1"/>
</dbReference>
<dbReference type="Proteomes" id="UP000326509">
    <property type="component" value="Unassembled WGS sequence"/>
</dbReference>
<accession>A0A5J4J0B2</accession>
<evidence type="ECO:0000256" key="1">
    <source>
        <dbReference type="ARBA" id="ARBA00011073"/>
    </source>
</evidence>
<dbReference type="InterPro" id="IPR023828">
    <property type="entry name" value="Peptidase_S8_Ser-AS"/>
</dbReference>
<evidence type="ECO:0000313" key="8">
    <source>
        <dbReference type="Proteomes" id="UP000326509"/>
    </source>
</evidence>
<evidence type="ECO:0000256" key="4">
    <source>
        <dbReference type="ARBA" id="ARBA00022825"/>
    </source>
</evidence>
<evidence type="ECO:0000313" key="7">
    <source>
        <dbReference type="EMBL" id="GER59193.1"/>
    </source>
</evidence>
<proteinExistence type="inferred from homology"/>
<dbReference type="AlphaFoldDB" id="A0A5J4J0B2"/>
<dbReference type="PRINTS" id="PR00723">
    <property type="entry name" value="SUBTILISIN"/>
</dbReference>
<dbReference type="PANTHER" id="PTHR43806:SF11">
    <property type="entry name" value="CEREVISIN-RELATED"/>
    <property type="match status" value="1"/>
</dbReference>
<evidence type="ECO:0000256" key="5">
    <source>
        <dbReference type="PROSITE-ProRule" id="PRU01240"/>
    </source>
</evidence>
<feature type="active site" description="Charge relay system" evidence="5">
    <location>
        <position position="379"/>
    </location>
</feature>
<dbReference type="GO" id="GO:0006508">
    <property type="term" value="P:proteolysis"/>
    <property type="evidence" value="ECO:0007669"/>
    <property type="project" value="UniProtKB-KW"/>
</dbReference>
<gene>
    <name evidence="7" type="ORF">ULMA_13010</name>
</gene>
<dbReference type="InterPro" id="IPR000209">
    <property type="entry name" value="Peptidase_S8/S53_dom"/>
</dbReference>
<dbReference type="Pfam" id="PF00082">
    <property type="entry name" value="Peptidase_S8"/>
    <property type="match status" value="1"/>
</dbReference>
<comment type="caution">
    <text evidence="7">The sequence shown here is derived from an EMBL/GenBank/DDBJ whole genome shotgun (WGS) entry which is preliminary data.</text>
</comment>
<protein>
    <recommendedName>
        <fullName evidence="6">Peptidase S8/S53 domain-containing protein</fullName>
    </recommendedName>
</protein>
<evidence type="ECO:0000256" key="3">
    <source>
        <dbReference type="ARBA" id="ARBA00022801"/>
    </source>
</evidence>
<evidence type="ECO:0000256" key="2">
    <source>
        <dbReference type="ARBA" id="ARBA00022670"/>
    </source>
</evidence>
<dbReference type="GO" id="GO:0004252">
    <property type="term" value="F:serine-type endopeptidase activity"/>
    <property type="evidence" value="ECO:0007669"/>
    <property type="project" value="UniProtKB-UniRule"/>
</dbReference>
<dbReference type="EMBL" id="BKCG01000002">
    <property type="protein sequence ID" value="GER59193.1"/>
    <property type="molecule type" value="Genomic_DNA"/>
</dbReference>
<dbReference type="OrthoDB" id="1055762at2"/>
<dbReference type="CDD" id="cd00306">
    <property type="entry name" value="Peptidases_S8_S53"/>
    <property type="match status" value="1"/>
</dbReference>
<feature type="domain" description="Peptidase S8/S53" evidence="6">
    <location>
        <begin position="142"/>
        <end position="414"/>
    </location>
</feature>
<feature type="active site" description="Charge relay system" evidence="5">
    <location>
        <position position="185"/>
    </location>
</feature>
<sequence length="956" mass="105858">MSLYAQNNVFYKIEFKEDQSVEILNTSVNNDNTLSITTDKANFNSFITGKPIYKFEKAFPLFTTPRLQRVYLIEVPVSYNITSFTQRTDVEQLVPYEEEVPILLSNIEPNDYIENLQEDRPNPSLDLIKAPLAWSITTGDPNIYIGIIDGDFWTGHEELQGKVITNLDDENPNSNSNTAFNYLKHGTQVSAVAAGNTDNGLGMAAIGYNTSIVTADDFGSVNRVKEISLIPGVKVINCSWIRRCSFDTYEDIAYQEILDSGVLVVAGAGNGPNGGSCGGGHGYAYPASYDAVISVTGVGNRYDIGENNPLINPQGDWDFGIVKSWYDCHYYNPDNIPVGSLTHNDKVNVSAPGLFVQLSSIESPSIPLTEKYEYGIGTSMAAPFVSGLAALVFAANPNLTAVEVKDIIESTTDDIYHIPQNRNVDPNLDLHGKLGTGRINAFRAVKKAKCSEVASPEKDWAMQNSRYDMFIEPDIYTDEVFWQSEDIWVRNTNDGQLIQTHQNPEFDPSEPNYAYVEVTNNSCWETQENEFTTVTLYWAKASTSLSWPNNWDGSTTIPNPNGGAPIELGGVVGTMQIPSLKIGQSKILEFPWLIPNPEDYIDINPNPWHFCLLARITSHDDPMAIAETDAITLNVKNNNNLAWKNTTIVDLRTMVDATVGGVIAIANNTDVAKSYILELRPKADELGKPLHEEAEITVTLDANLLAAWQGGGSLSQDLSLQFLVNKKTVDGSLAQLQNIQLAPGEITTAYISFNFLTQELTDKKKFVYEVVQRDAVTNEIIGGETYIVRKDERPIFTANAGADKEIEKNENVTLQASVIDENATYNWYDPQGTLIYTGTDFTLSPDITKKYKLEIISDIDGLKDYDEVEVVVNPYKIESISPNPVSNVATIAYDAELANSAYLRVVNTNTGNEYNYILDINETEYVIDTTLFTIGSYVVALICNGEFQTSKILVKQ</sequence>
<dbReference type="PANTHER" id="PTHR43806">
    <property type="entry name" value="PEPTIDASE S8"/>
    <property type="match status" value="1"/>
</dbReference>
<keyword evidence="4 5" id="KW-0720">Serine protease</keyword>
<comment type="similarity">
    <text evidence="1 5">Belongs to the peptidase S8 family.</text>
</comment>
<dbReference type="RefSeq" id="WP_161596072.1">
    <property type="nucleotide sequence ID" value="NZ_BKCG01000002.1"/>
</dbReference>
<keyword evidence="2 5" id="KW-0645">Protease</keyword>
<dbReference type="PROSITE" id="PS51892">
    <property type="entry name" value="SUBTILASE"/>
    <property type="match status" value="1"/>
</dbReference>
<dbReference type="InterPro" id="IPR013783">
    <property type="entry name" value="Ig-like_fold"/>
</dbReference>
<feature type="active site" description="Charge relay system" evidence="5">
    <location>
        <position position="149"/>
    </location>
</feature>
<evidence type="ECO:0000259" key="6">
    <source>
        <dbReference type="Pfam" id="PF00082"/>
    </source>
</evidence>
<dbReference type="Gene3D" id="2.60.40.10">
    <property type="entry name" value="Immunoglobulins"/>
    <property type="match status" value="1"/>
</dbReference>
<dbReference type="InterPro" id="IPR015500">
    <property type="entry name" value="Peptidase_S8_subtilisin-rel"/>
</dbReference>
<dbReference type="PROSITE" id="PS00138">
    <property type="entry name" value="SUBTILASE_SER"/>
    <property type="match status" value="1"/>
</dbReference>
<reference evidence="7 8" key="1">
    <citation type="submission" date="2019-08" db="EMBL/GenBank/DDBJ databases">
        <title>Draft genome sequence of Ulvibacter marinus type strain NBRC 109484.</title>
        <authorList>
            <person name="Kawano K."/>
            <person name="Ushijima N."/>
            <person name="Kihara M."/>
            <person name="Itoh H."/>
        </authorList>
    </citation>
    <scope>NUCLEOTIDE SEQUENCE [LARGE SCALE GENOMIC DNA]</scope>
    <source>
        <strain evidence="7 8">NBRC 109484</strain>
    </source>
</reference>
<keyword evidence="8" id="KW-1185">Reference proteome</keyword>